<keyword evidence="4" id="KW-1185">Reference proteome</keyword>
<dbReference type="PANTHER" id="PTHR48081:SF8">
    <property type="entry name" value="ALPHA_BETA HYDROLASE FOLD-3 DOMAIN-CONTAINING PROTEIN-RELATED"/>
    <property type="match status" value="1"/>
</dbReference>
<organism evidence="3 4">
    <name type="scientific">Corynebacterium hylobatis</name>
    <dbReference type="NCBI Taxonomy" id="1859290"/>
    <lineage>
        <taxon>Bacteria</taxon>
        <taxon>Bacillati</taxon>
        <taxon>Actinomycetota</taxon>
        <taxon>Actinomycetes</taxon>
        <taxon>Mycobacteriales</taxon>
        <taxon>Corynebacteriaceae</taxon>
        <taxon>Corynebacterium</taxon>
    </lineage>
</organism>
<dbReference type="Gene3D" id="3.40.50.1820">
    <property type="entry name" value="alpha/beta hydrolase"/>
    <property type="match status" value="1"/>
</dbReference>
<evidence type="ECO:0000313" key="4">
    <source>
        <dbReference type="Proteomes" id="UP000274907"/>
    </source>
</evidence>
<feature type="domain" description="Alpha/beta hydrolase fold-3" evidence="2">
    <location>
        <begin position="80"/>
        <end position="285"/>
    </location>
</feature>
<dbReference type="EMBL" id="RXHJ01000004">
    <property type="protein sequence ID" value="RSZ64672.1"/>
    <property type="molecule type" value="Genomic_DNA"/>
</dbReference>
<gene>
    <name evidence="3" type="ORF">EAH68_03465</name>
</gene>
<accession>A0A3S0A0Q1</accession>
<dbReference type="PANTHER" id="PTHR48081">
    <property type="entry name" value="AB HYDROLASE SUPERFAMILY PROTEIN C4A8.06C"/>
    <property type="match status" value="1"/>
</dbReference>
<protein>
    <submittedName>
        <fullName evidence="3">Alpha/beta hydrolase</fullName>
    </submittedName>
</protein>
<dbReference type="Proteomes" id="UP000274907">
    <property type="component" value="Unassembled WGS sequence"/>
</dbReference>
<reference evidence="3 4" key="1">
    <citation type="submission" date="2018-12" db="EMBL/GenBank/DDBJ databases">
        <title>YIM 101343 draft genome.</title>
        <authorList>
            <person name="Chen X."/>
        </authorList>
    </citation>
    <scope>NUCLEOTIDE SEQUENCE [LARGE SCALE GENOMIC DNA]</scope>
    <source>
        <strain evidence="3 4">YIM 101343</strain>
    </source>
</reference>
<dbReference type="Pfam" id="PF07859">
    <property type="entry name" value="Abhydrolase_3"/>
    <property type="match status" value="1"/>
</dbReference>
<dbReference type="RefSeq" id="WP_126119938.1">
    <property type="nucleotide sequence ID" value="NZ_RXHJ01000004.1"/>
</dbReference>
<dbReference type="InterPro" id="IPR050300">
    <property type="entry name" value="GDXG_lipolytic_enzyme"/>
</dbReference>
<keyword evidence="1 3" id="KW-0378">Hydrolase</keyword>
<dbReference type="GO" id="GO:0016787">
    <property type="term" value="F:hydrolase activity"/>
    <property type="evidence" value="ECO:0007669"/>
    <property type="project" value="UniProtKB-KW"/>
</dbReference>
<dbReference type="InterPro" id="IPR029058">
    <property type="entry name" value="AB_hydrolase_fold"/>
</dbReference>
<dbReference type="SUPFAM" id="SSF53474">
    <property type="entry name" value="alpha/beta-Hydrolases"/>
    <property type="match status" value="1"/>
</dbReference>
<proteinExistence type="predicted"/>
<comment type="caution">
    <text evidence="3">The sequence shown here is derived from an EMBL/GenBank/DDBJ whole genome shotgun (WGS) entry which is preliminary data.</text>
</comment>
<name>A0A3S0A0Q1_9CORY</name>
<dbReference type="OrthoDB" id="3181909at2"/>
<evidence type="ECO:0000259" key="2">
    <source>
        <dbReference type="Pfam" id="PF07859"/>
    </source>
</evidence>
<evidence type="ECO:0000256" key="1">
    <source>
        <dbReference type="ARBA" id="ARBA00022801"/>
    </source>
</evidence>
<sequence>MTVDSAVQTLINGLAEQGQKPFGEISVAEGRAVVASFTGLQKPAREVARVVDKIIDGPGGEQHLRIFIPENQGATPLPVVVYYYGGGFVAGSLDVAEESNRALANDTGAIVVAASYLLAPEHKFPAATDDTFAALRWTAEHISEYGGDPARIAVMGDSAGGNLAAVAAQRARDEGGPELAAQALIYPAIDANADTESKREFAEGYVISTADMDYFWGQYLNSPEEVEDPRATPSRGNLAGLPPALVLSVEYEVLRDEAENYADQLSAAGVSVEKVRLPGLIHGVYNMSGAIPRWTEIHETTVDFLRDKLQVN</sequence>
<dbReference type="InterPro" id="IPR013094">
    <property type="entry name" value="AB_hydrolase_3"/>
</dbReference>
<evidence type="ECO:0000313" key="3">
    <source>
        <dbReference type="EMBL" id="RSZ64672.1"/>
    </source>
</evidence>
<dbReference type="AlphaFoldDB" id="A0A3S0A0Q1"/>